<dbReference type="SUPFAM" id="SSF52540">
    <property type="entry name" value="P-loop containing nucleoside triphosphate hydrolases"/>
    <property type="match status" value="1"/>
</dbReference>
<evidence type="ECO:0000313" key="1">
    <source>
        <dbReference type="EMBL" id="EFB71506.1"/>
    </source>
</evidence>
<dbReference type="InterPro" id="IPR027417">
    <property type="entry name" value="P-loop_NTPase"/>
</dbReference>
<sequence length="182" mass="20586">MRYIMLIFIAGVHGVGKGYLCKKYVENNKAIHKSASQLIREYGQIELPTSKLTENIDRNQLILLAAIDNLTQNGCMLLLDGHFALVSKDGIITEIEIDVFERLNPDGVILLQNDIGLITQRITERDSNAIQYDINSLIEHETNNAKKICTDLDIPLKELYSASIKDFSDAIEEIKYECITRT</sequence>
<dbReference type="EMBL" id="ABXV02000038">
    <property type="protein sequence ID" value="EFB71506.1"/>
    <property type="molecule type" value="Genomic_DNA"/>
</dbReference>
<keyword evidence="2" id="KW-1185">Reference proteome</keyword>
<dbReference type="Gene3D" id="3.40.50.300">
    <property type="entry name" value="P-loop containing nucleotide triphosphate hydrolases"/>
    <property type="match status" value="1"/>
</dbReference>
<evidence type="ECO:0000313" key="2">
    <source>
        <dbReference type="Proteomes" id="UP000005512"/>
    </source>
</evidence>
<protein>
    <recommendedName>
        <fullName evidence="3">Adenylate kinase</fullName>
    </recommendedName>
</protein>
<dbReference type="AlphaFoldDB" id="D1P4U2"/>
<name>D1P4U2_9GAMM</name>
<dbReference type="STRING" id="500637.PROVRUST_07246"/>
<evidence type="ECO:0008006" key="3">
    <source>
        <dbReference type="Google" id="ProtNLM"/>
    </source>
</evidence>
<dbReference type="eggNOG" id="COG1936">
    <property type="taxonomic scope" value="Bacteria"/>
</dbReference>
<dbReference type="Proteomes" id="UP000005512">
    <property type="component" value="Unassembled WGS sequence"/>
</dbReference>
<proteinExistence type="predicted"/>
<gene>
    <name evidence="1" type="ORF">PROVRUST_07246</name>
</gene>
<reference evidence="1" key="1">
    <citation type="submission" date="2009-12" db="EMBL/GenBank/DDBJ databases">
        <authorList>
            <person name="Weinstock G."/>
            <person name="Sodergren E."/>
            <person name="Clifton S."/>
            <person name="Fulton L."/>
            <person name="Fulton B."/>
            <person name="Courtney L."/>
            <person name="Fronick C."/>
            <person name="Harrison M."/>
            <person name="Strong C."/>
            <person name="Farmer C."/>
            <person name="Delahaunty K."/>
            <person name="Markovic C."/>
            <person name="Hall O."/>
            <person name="Minx P."/>
            <person name="Tomlinson C."/>
            <person name="Mitreva M."/>
            <person name="Nelson J."/>
            <person name="Hou S."/>
            <person name="Wollam A."/>
            <person name="Pepin K.H."/>
            <person name="Johnson M."/>
            <person name="Bhonagiri V."/>
            <person name="Nash W.E."/>
            <person name="Warren W."/>
            <person name="Chinwalla A."/>
            <person name="Mardis E.R."/>
            <person name="Wilson R.K."/>
        </authorList>
    </citation>
    <scope>NUCLEOTIDE SEQUENCE [LARGE SCALE GENOMIC DNA]</scope>
    <source>
        <strain evidence="1">DSM 4541</strain>
    </source>
</reference>
<comment type="caution">
    <text evidence="1">The sequence shown here is derived from an EMBL/GenBank/DDBJ whole genome shotgun (WGS) entry which is preliminary data.</text>
</comment>
<dbReference type="Pfam" id="PF13207">
    <property type="entry name" value="AAA_17"/>
    <property type="match status" value="1"/>
</dbReference>
<dbReference type="HOGENOM" id="CLU_094604_1_0_6"/>
<accession>D1P4U2</accession>
<organism evidence="1 2">
    <name type="scientific">Providencia rustigianii DSM 4541</name>
    <dbReference type="NCBI Taxonomy" id="500637"/>
    <lineage>
        <taxon>Bacteria</taxon>
        <taxon>Pseudomonadati</taxon>
        <taxon>Pseudomonadota</taxon>
        <taxon>Gammaproteobacteria</taxon>
        <taxon>Enterobacterales</taxon>
        <taxon>Morganellaceae</taxon>
        <taxon>Providencia</taxon>
    </lineage>
</organism>